<dbReference type="Pfam" id="PF00092">
    <property type="entry name" value="VWA"/>
    <property type="match status" value="1"/>
</dbReference>
<dbReference type="Pfam" id="PF00001">
    <property type="entry name" value="7tm_1"/>
    <property type="match status" value="1"/>
</dbReference>
<dbReference type="SUPFAM" id="SSF53300">
    <property type="entry name" value="vWA-like"/>
    <property type="match status" value="1"/>
</dbReference>
<comment type="similarity">
    <text evidence="6">Belongs to the G-protein coupled receptor 1 family.</text>
</comment>
<protein>
    <submittedName>
        <fullName evidence="7">Tachykinin-like peptides receptor 86C</fullName>
    </submittedName>
</protein>
<dbReference type="PRINTS" id="PR00237">
    <property type="entry name" value="GPCRRHODOPSN"/>
</dbReference>
<evidence type="ECO:0000256" key="1">
    <source>
        <dbReference type="ARBA" id="ARBA00004167"/>
    </source>
</evidence>
<reference evidence="7" key="1">
    <citation type="submission" date="2020-04" db="EMBL/GenBank/DDBJ databases">
        <authorList>
            <person name="Alioto T."/>
            <person name="Alioto T."/>
            <person name="Gomez Garrido J."/>
        </authorList>
    </citation>
    <scope>NUCLEOTIDE SEQUENCE</scope>
    <source>
        <strain evidence="7">A484AB</strain>
    </source>
</reference>
<evidence type="ECO:0000256" key="2">
    <source>
        <dbReference type="ARBA" id="ARBA00022692"/>
    </source>
</evidence>
<keyword evidence="2 6" id="KW-0812">Transmembrane</keyword>
<dbReference type="PROSITE" id="PS50262">
    <property type="entry name" value="G_PROTEIN_RECEP_F1_2"/>
    <property type="match status" value="1"/>
</dbReference>
<dbReference type="CDD" id="cd00637">
    <property type="entry name" value="7tm_classA_rhodopsin-like"/>
    <property type="match status" value="1"/>
</dbReference>
<organism evidence="7 8">
    <name type="scientific">Paramuricea clavata</name>
    <name type="common">Red gorgonian</name>
    <name type="synonym">Violescent sea-whip</name>
    <dbReference type="NCBI Taxonomy" id="317549"/>
    <lineage>
        <taxon>Eukaryota</taxon>
        <taxon>Metazoa</taxon>
        <taxon>Cnidaria</taxon>
        <taxon>Anthozoa</taxon>
        <taxon>Octocorallia</taxon>
        <taxon>Malacalcyonacea</taxon>
        <taxon>Plexauridae</taxon>
        <taxon>Paramuricea</taxon>
    </lineage>
</organism>
<dbReference type="SMART" id="SM00327">
    <property type="entry name" value="VWA"/>
    <property type="match status" value="1"/>
</dbReference>
<dbReference type="OrthoDB" id="5985073at2759"/>
<gene>
    <name evidence="7" type="ORF">PACLA_8A075643</name>
</gene>
<dbReference type="Proteomes" id="UP001152795">
    <property type="component" value="Unassembled WGS sequence"/>
</dbReference>
<evidence type="ECO:0000256" key="4">
    <source>
        <dbReference type="ARBA" id="ARBA00022989"/>
    </source>
</evidence>
<keyword evidence="3" id="KW-0732">Signal</keyword>
<keyword evidence="6" id="KW-0807">Transducer</keyword>
<accession>A0A7D9HJK7</accession>
<dbReference type="InterPro" id="IPR017452">
    <property type="entry name" value="GPCR_Rhodpsn_7TM"/>
</dbReference>
<evidence type="ECO:0000256" key="6">
    <source>
        <dbReference type="RuleBase" id="RU000688"/>
    </source>
</evidence>
<evidence type="ECO:0000313" key="7">
    <source>
        <dbReference type="EMBL" id="CAB3986637.1"/>
    </source>
</evidence>
<dbReference type="GO" id="GO:0016020">
    <property type="term" value="C:membrane"/>
    <property type="evidence" value="ECO:0007669"/>
    <property type="project" value="UniProtKB-SubCell"/>
</dbReference>
<dbReference type="PROSITE" id="PS00237">
    <property type="entry name" value="G_PROTEIN_RECEP_F1_1"/>
    <property type="match status" value="1"/>
</dbReference>
<keyword evidence="5" id="KW-0472">Membrane</keyword>
<name>A0A7D9HJK7_PARCT</name>
<dbReference type="PANTHER" id="PTHR16059:SF25">
    <property type="entry name" value="LYSOZYME"/>
    <property type="match status" value="1"/>
</dbReference>
<keyword evidence="6" id="KW-0297">G-protein coupled receptor</keyword>
<dbReference type="PANTHER" id="PTHR16059">
    <property type="entry name" value="ANTHRAX TOXIN RECEPTOR"/>
    <property type="match status" value="1"/>
</dbReference>
<sequence length="2059" mass="232868">MDAYGSNNSSLPSFSRYSNSSAPGQETLAVKIFKFVLYALVFIVGLGGNSIVIWIMISRRKARTFHNILLCNLAAADIALLSINLPFRLAYQENNYVWPFGQFLCKVIPMFTYLFLTASSLTLVAISYERYRTITSLTVVKETVSLFRKLQIVFLWVISCLITLPLNIFLNVVDRKGKPVCTDIWPSETLEKAYFTALFVIQFLFPTIVMVVIYIRVAMILRQTRYNLRQLGLLNNTKRHGRTIRMISRKDFKFFLSHGNLEVWRRKVETLQPSNYHSSDNEARMQTPDFLSRFICDCAEKVQGKGYTHFSISNFFECWSGKNVANTYDMYTIADGCVRGDKIHCDTNNRGPCAGSTTLAPSSGLSVTCGYVTYKLRKLGCWNERDYSKAFPELLLTATDYYNQRLYAGYYLDISNYETFLQRFVCNCASSASKKGYSVFGIRSYGQCWSGSNVACTYQKYGRANNCINQKKCKSVEAAARDKKKVCLCTEVCTMLCSVRCDNVEYKLTKLGCWNEQISPPRAMDELLLTSRDKRSHVYVGYEFDTHNYAAFLKRFVCDCIKKMNQKGYSVFGLQFYGECWSDPRAGCNYNKFGKANGCVNENHGRSIVTIPKGPPVVRCDNVEYKLTKLGCWNEQISPPRAMDELLLTSRDKRSHVYVGYDFDTHNYAAFLKRFFYGECWSDPRAGYDTTMLCSGDNAKHSYVYVPANSHVPLCPTTIPTQPTTIPKIPTFPKTTPTPLGPPRIKCGNIEYQLTKLGCWKEFGHVRPPRVLPELLLTAKDTKSSVYAGYKFYKQKYGDFIHKFTCDCVRKVKEKGYSVFGLQFYGECWSGPRAACTYKTFGKSYKCLNEKLGQCWDKSSRLCSGQNTEDIYVYIPTDTPGPPRIKCGNIEYQLTKLGCWKEYGHVRPPRVLPELLLTAKDTKSSVYAGYKFYKQKYGDFIHKFTCDCVRKVKEKGYSVFGLQFYGECWSGPRAACTYKTFGKSYKCLNEKVGQCWDKSSRLCSGQNTEDIYVYIPADTPGPPRIKCGNIEYQLTKLGCWKEFGHVRPPRVLPELLLTAKDTKSSVYAGYKFYKQKYGDFIHKFTCDCVRKVKEKGYSVFGLQFYGECWSGPRAACTYKTFGKSYKCLNEKVGQCWDKSSRLCSGQNTEDIYVYTPTDTPGPPRIKCGNIEYQLTKLGCWKEFGHVRPPRVLPELLLTAKDTKSSVYAGYKFYKQKYGDFIHKFTCDCVRKVKEKGYSVFGLQFYGECWSGPRAACTYKTFGKSYKCLNEKVGQCWDKSSRLCSGQNTEDIYVYIPTDTPGGLTCPTTIPTTPTKKITTLKTTPKAPTTPKTTTIPVGPPRIKCGNIEYQLTKLGCWKEYGHVRPPRVLPELLLTAKDTKSSVYVGYKFYKQKYGDFIHKFTCDCVRKVKEKGYSVFGLQFYGECWSGPRAACTYKIFGKSYKCLNEKLGQCRDKSSRLCSGQNTEDIYVYIPADTPGGLTCPATIPTTPPKITTPTPTKKITTPTIPTGPPKIKCGNVEYKLTKLGCWKDLGHITPPRAMPELLLTARDKWSNVYVGYDYHKMGYDVFINRFMCDCVKKVNKKGYSVFGLQFYGECWSGPRVGCNYKKFGQANECVNEKLKICSHSTSHLCAGHSSQETYVYVPTYPPPAELCPSTPPTSITTVPTPTPTGPPSLKCGNVEYKLRKLGCWSERSDSGMPRAIPELMLTARDRTSNVYAGYQINRSNYAQFIKKFICDCITKVNTNGYSIFGLKFYGECWSGKMGECTYERYGQSNRCMNERKGACSKGSSMLCSGDSPRNAYVYVRADVALPTCPPTSTVTTRSTPPTPATSLTVSPTTPISPTRTMPVTTPVTSSVPTPMTPIDFDCKKALDIVITIDASGSVMSAPYLRIRSFVNSLTQRFTSFTPTYFGLLHYNYKVITSARLTEQIPNSQSLRNRIRDMGYLGQATLTQSALTSAKALFDNGARNDPDVQKVLILFTDGRTYGGKQTLREPLKKLRQSGVRVTAVAVGSENYLDLYSLLLIAENRSNLIIIPSLDDLRQVKRYIDKVVYMVCPK</sequence>
<dbReference type="GO" id="GO:0004930">
    <property type="term" value="F:G protein-coupled receptor activity"/>
    <property type="evidence" value="ECO:0007669"/>
    <property type="project" value="UniProtKB-KW"/>
</dbReference>
<evidence type="ECO:0000256" key="3">
    <source>
        <dbReference type="ARBA" id="ARBA00022729"/>
    </source>
</evidence>
<dbReference type="EMBL" id="CACRXK020001047">
    <property type="protein sequence ID" value="CAB3986637.1"/>
    <property type="molecule type" value="Genomic_DNA"/>
</dbReference>
<dbReference type="CDD" id="cd01450">
    <property type="entry name" value="vWFA_subfamily_ECM"/>
    <property type="match status" value="1"/>
</dbReference>
<keyword evidence="8" id="KW-1185">Reference proteome</keyword>
<dbReference type="Gene3D" id="3.40.50.410">
    <property type="entry name" value="von Willebrand factor, type A domain"/>
    <property type="match status" value="1"/>
</dbReference>
<evidence type="ECO:0000256" key="5">
    <source>
        <dbReference type="ARBA" id="ARBA00023136"/>
    </source>
</evidence>
<dbReference type="InterPro" id="IPR002035">
    <property type="entry name" value="VWF_A"/>
</dbReference>
<comment type="caution">
    <text evidence="7">The sequence shown here is derived from an EMBL/GenBank/DDBJ whole genome shotgun (WGS) entry which is preliminary data.</text>
</comment>
<keyword evidence="4" id="KW-1133">Transmembrane helix</keyword>
<comment type="subcellular location">
    <subcellularLocation>
        <location evidence="1">Membrane</location>
        <topology evidence="1">Single-pass membrane protein</topology>
    </subcellularLocation>
</comment>
<dbReference type="InterPro" id="IPR036465">
    <property type="entry name" value="vWFA_dom_sf"/>
</dbReference>
<dbReference type="PROSITE" id="PS50234">
    <property type="entry name" value="VWFA"/>
    <property type="match status" value="1"/>
</dbReference>
<dbReference type="Gene3D" id="1.20.1070.10">
    <property type="entry name" value="Rhodopsin 7-helix transmembrane proteins"/>
    <property type="match status" value="1"/>
</dbReference>
<dbReference type="InterPro" id="IPR000276">
    <property type="entry name" value="GPCR_Rhodpsn"/>
</dbReference>
<dbReference type="SUPFAM" id="SSF81321">
    <property type="entry name" value="Family A G protein-coupled receptor-like"/>
    <property type="match status" value="1"/>
</dbReference>
<keyword evidence="6 7" id="KW-0675">Receptor</keyword>
<evidence type="ECO:0000313" key="8">
    <source>
        <dbReference type="Proteomes" id="UP001152795"/>
    </source>
</evidence>
<proteinExistence type="inferred from homology"/>